<evidence type="ECO:0000313" key="5">
    <source>
        <dbReference type="Proteomes" id="UP000318405"/>
    </source>
</evidence>
<dbReference type="GO" id="GO:0016829">
    <property type="term" value="F:lyase activity"/>
    <property type="evidence" value="ECO:0007669"/>
    <property type="project" value="InterPro"/>
</dbReference>
<evidence type="ECO:0000256" key="1">
    <source>
        <dbReference type="ARBA" id="ARBA00006174"/>
    </source>
</evidence>
<evidence type="ECO:0000259" key="3">
    <source>
        <dbReference type="Pfam" id="PF19305"/>
    </source>
</evidence>
<dbReference type="InterPro" id="IPR036148">
    <property type="entry name" value="MmgE/PrpD_sf"/>
</dbReference>
<gene>
    <name evidence="4" type="ORF">FOZ76_14780</name>
</gene>
<dbReference type="InterPro" id="IPR045337">
    <property type="entry name" value="MmgE_PrpD_C"/>
</dbReference>
<dbReference type="Pfam" id="PF19305">
    <property type="entry name" value="MmgE_PrpD_C"/>
    <property type="match status" value="1"/>
</dbReference>
<dbReference type="AlphaFoldDB" id="A0A556AIF3"/>
<dbReference type="PANTHER" id="PTHR16943:SF8">
    <property type="entry name" value="2-METHYLCITRATE DEHYDRATASE"/>
    <property type="match status" value="1"/>
</dbReference>
<feature type="domain" description="MmgE/PrpD N-terminal" evidence="2">
    <location>
        <begin position="29"/>
        <end position="247"/>
    </location>
</feature>
<dbReference type="Proteomes" id="UP000318405">
    <property type="component" value="Unassembled WGS sequence"/>
</dbReference>
<dbReference type="SUPFAM" id="SSF103378">
    <property type="entry name" value="2-methylcitrate dehydratase PrpD"/>
    <property type="match status" value="1"/>
</dbReference>
<organism evidence="4 5">
    <name type="scientific">Verticiella sediminum</name>
    <dbReference type="NCBI Taxonomy" id="1247510"/>
    <lineage>
        <taxon>Bacteria</taxon>
        <taxon>Pseudomonadati</taxon>
        <taxon>Pseudomonadota</taxon>
        <taxon>Betaproteobacteria</taxon>
        <taxon>Burkholderiales</taxon>
        <taxon>Alcaligenaceae</taxon>
        <taxon>Verticiella</taxon>
    </lineage>
</organism>
<dbReference type="InterPro" id="IPR045336">
    <property type="entry name" value="MmgE_PrpD_N"/>
</dbReference>
<evidence type="ECO:0000259" key="2">
    <source>
        <dbReference type="Pfam" id="PF03972"/>
    </source>
</evidence>
<keyword evidence="5" id="KW-1185">Reference proteome</keyword>
<dbReference type="EMBL" id="VLTJ01000029">
    <property type="protein sequence ID" value="TSH92678.1"/>
    <property type="molecule type" value="Genomic_DNA"/>
</dbReference>
<accession>A0A556AIF3</accession>
<dbReference type="Gene3D" id="1.10.4100.10">
    <property type="entry name" value="2-methylcitrate dehydratase PrpD"/>
    <property type="match status" value="1"/>
</dbReference>
<dbReference type="OrthoDB" id="8950577at2"/>
<comment type="similarity">
    <text evidence="1">Belongs to the PrpD family.</text>
</comment>
<sequence>MPSGRDAMDGMPATLSTQLIDALFAQRRAGIPAAIRRKTRLHIADNLAIATAARETSALARQLPWSFQTGGQLAPAMVAFVMSAYGHILDFDDIHDFARVHPTAVTLPAALAAARAGGASGADVVDAVALSNELLCRLGSIWRPIGRGPGSDWFLSQLFGYFAAALSACIVLRMNAENTRSALGLAYMQAAGGKEAGFGVGGNARAIYPAFASMGGVNAALLALAGVVGPPTALDGAAGFFPLYFGRNLDSAQRAQLLRADAWMWSDTCIKPWPSCRISHPYVYAAQRLREDMGRDRIERIVISVNGSAAKLCAPLAQRLRPQTLQDAKYSIPFMVAFTLVHGEVSLNTLTDASLHDAHVLDMAQRIELVQVDTDEPGLPPAAITLYGGGASRTVAGPFNPPDSEDAVRTKFRSCFDFAGLGASAHAAWIAVDALDQGGVGDLLELMRVEPVGQS</sequence>
<dbReference type="Pfam" id="PF03972">
    <property type="entry name" value="MmgE_PrpD_N"/>
    <property type="match status" value="1"/>
</dbReference>
<dbReference type="InterPro" id="IPR042183">
    <property type="entry name" value="MmgE/PrpD_sf_1"/>
</dbReference>
<dbReference type="InterPro" id="IPR042188">
    <property type="entry name" value="MmgE/PrpD_sf_2"/>
</dbReference>
<feature type="domain" description="MmgE/PrpD C-terminal" evidence="3">
    <location>
        <begin position="273"/>
        <end position="436"/>
    </location>
</feature>
<dbReference type="Gene3D" id="3.30.1330.120">
    <property type="entry name" value="2-methylcitrate dehydratase PrpD"/>
    <property type="match status" value="1"/>
</dbReference>
<reference evidence="4 5" key="1">
    <citation type="submission" date="2019-07" db="EMBL/GenBank/DDBJ databases">
        <title>Qingshengfaniella alkalisoli gen. nov., sp. nov., isolated from saline soil.</title>
        <authorList>
            <person name="Xu L."/>
            <person name="Huang X.-X."/>
            <person name="Sun J.-Q."/>
        </authorList>
    </citation>
    <scope>NUCLEOTIDE SEQUENCE [LARGE SCALE GENOMIC DNA]</scope>
    <source>
        <strain evidence="4 5">DSM 27279</strain>
    </source>
</reference>
<dbReference type="InterPro" id="IPR005656">
    <property type="entry name" value="MmgE_PrpD"/>
</dbReference>
<evidence type="ECO:0000313" key="4">
    <source>
        <dbReference type="EMBL" id="TSH92678.1"/>
    </source>
</evidence>
<proteinExistence type="inferred from homology"/>
<comment type="caution">
    <text evidence="4">The sequence shown here is derived from an EMBL/GenBank/DDBJ whole genome shotgun (WGS) entry which is preliminary data.</text>
</comment>
<name>A0A556AIF3_9BURK</name>
<dbReference type="PANTHER" id="PTHR16943">
    <property type="entry name" value="2-METHYLCITRATE DEHYDRATASE-RELATED"/>
    <property type="match status" value="1"/>
</dbReference>
<protein>
    <submittedName>
        <fullName evidence="4">MmgE/PrpD family protein</fullName>
    </submittedName>
</protein>